<dbReference type="PANTHER" id="PTHR33933:SF1">
    <property type="entry name" value="PROTEIN ADENYLYLTRANSFERASE MNTA-RELATED"/>
    <property type="match status" value="1"/>
</dbReference>
<dbReference type="Proteomes" id="UP000034581">
    <property type="component" value="Unassembled WGS sequence"/>
</dbReference>
<evidence type="ECO:0000313" key="3">
    <source>
        <dbReference type="Proteomes" id="UP000034581"/>
    </source>
</evidence>
<organism evidence="2 3">
    <name type="scientific">candidate division CPR3 bacterium GW2011_GWF2_35_18</name>
    <dbReference type="NCBI Taxonomy" id="1618350"/>
    <lineage>
        <taxon>Bacteria</taxon>
        <taxon>Bacteria division CPR3</taxon>
    </lineage>
</organism>
<accession>A0A0G0E321</accession>
<comment type="caution">
    <text evidence="2">The sequence shown here is derived from an EMBL/GenBank/DDBJ whole genome shotgun (WGS) entry which is preliminary data.</text>
</comment>
<gene>
    <name evidence="2" type="ORF">UR67_C0004G0022</name>
</gene>
<dbReference type="InterPro" id="IPR041633">
    <property type="entry name" value="Polbeta"/>
</dbReference>
<reference evidence="2 3" key="1">
    <citation type="journal article" date="2015" name="Nature">
        <title>rRNA introns, odd ribosomes, and small enigmatic genomes across a large radiation of phyla.</title>
        <authorList>
            <person name="Brown C.T."/>
            <person name="Hug L.A."/>
            <person name="Thomas B.C."/>
            <person name="Sharon I."/>
            <person name="Castelle C.J."/>
            <person name="Singh A."/>
            <person name="Wilkins M.J."/>
            <person name="Williams K.H."/>
            <person name="Banfield J.F."/>
        </authorList>
    </citation>
    <scope>NUCLEOTIDE SEQUENCE [LARGE SCALE GENOMIC DNA]</scope>
</reference>
<sequence>MPTRSEVDLTENSDLDLLIKNKNIRMKLKSLVSKIVKEFDPERIYLFGSYARGRSRKHAAMDILVIGETKLRFIERIKSILKLNKSVLIINPLFYTEKEFEILKKNNDGFMITVLEEAVVLYQKQAENVDK</sequence>
<dbReference type="InterPro" id="IPR043519">
    <property type="entry name" value="NT_sf"/>
</dbReference>
<evidence type="ECO:0000313" key="2">
    <source>
        <dbReference type="EMBL" id="KKP69625.1"/>
    </source>
</evidence>
<dbReference type="SUPFAM" id="SSF81301">
    <property type="entry name" value="Nucleotidyltransferase"/>
    <property type="match status" value="1"/>
</dbReference>
<protein>
    <submittedName>
        <fullName evidence="2">Polymerase, beta domain protein region protein</fullName>
    </submittedName>
</protein>
<dbReference type="InterPro" id="IPR052548">
    <property type="entry name" value="Type_VII_TA_antitoxin"/>
</dbReference>
<dbReference type="CDD" id="cd05403">
    <property type="entry name" value="NT_KNTase_like"/>
    <property type="match status" value="1"/>
</dbReference>
<feature type="domain" description="Polymerase beta nucleotidyltransferase" evidence="1">
    <location>
        <begin position="33"/>
        <end position="126"/>
    </location>
</feature>
<dbReference type="PANTHER" id="PTHR33933">
    <property type="entry name" value="NUCLEOTIDYLTRANSFERASE"/>
    <property type="match status" value="1"/>
</dbReference>
<dbReference type="Gene3D" id="3.30.460.10">
    <property type="entry name" value="Beta Polymerase, domain 2"/>
    <property type="match status" value="1"/>
</dbReference>
<evidence type="ECO:0000259" key="1">
    <source>
        <dbReference type="Pfam" id="PF18765"/>
    </source>
</evidence>
<dbReference type="Pfam" id="PF18765">
    <property type="entry name" value="Polbeta"/>
    <property type="match status" value="1"/>
</dbReference>
<proteinExistence type="predicted"/>
<dbReference type="EMBL" id="LBQB01000004">
    <property type="protein sequence ID" value="KKP69625.1"/>
    <property type="molecule type" value="Genomic_DNA"/>
</dbReference>
<dbReference type="STRING" id="1618350.UR67_C0004G0022"/>
<name>A0A0G0E321_UNCC3</name>
<dbReference type="AlphaFoldDB" id="A0A0G0E321"/>